<dbReference type="NCBIfam" id="TIGR02675">
    <property type="entry name" value="tape_meas_nterm"/>
    <property type="match status" value="1"/>
</dbReference>
<dbReference type="InterPro" id="IPR010090">
    <property type="entry name" value="Phage_tape_meas"/>
</dbReference>
<feature type="domain" description="Tape measure protein N-terminal" evidence="1">
    <location>
        <begin position="37"/>
        <end position="209"/>
    </location>
</feature>
<dbReference type="EMBL" id="RSCK01000032">
    <property type="protein sequence ID" value="RUT11068.1"/>
    <property type="molecule type" value="Genomic_DNA"/>
</dbReference>
<dbReference type="PANTHER" id="PTHR38812">
    <property type="entry name" value="MU-LIKE PROPHAGE FLUMU PROTEIN GP42"/>
    <property type="match status" value="1"/>
</dbReference>
<name>A0AB37UI82_9CYAN</name>
<reference evidence="2 3" key="1">
    <citation type="journal article" date="2019" name="Genome Biol. Evol.">
        <title>Day and night: Metabolic profiles and evolutionary relationships of six axenic non-marine cyanobacteria.</title>
        <authorList>
            <person name="Will S.E."/>
            <person name="Henke P."/>
            <person name="Boedeker C."/>
            <person name="Huang S."/>
            <person name="Brinkmann H."/>
            <person name="Rohde M."/>
            <person name="Jarek M."/>
            <person name="Friedl T."/>
            <person name="Seufert S."/>
            <person name="Schumacher M."/>
            <person name="Overmann J."/>
            <person name="Neumann-Schaal M."/>
            <person name="Petersen J."/>
        </authorList>
    </citation>
    <scope>NUCLEOTIDE SEQUENCE [LARGE SCALE GENOMIC DNA]</scope>
    <source>
        <strain evidence="2 3">SAG 39.79</strain>
    </source>
</reference>
<organism evidence="2 3">
    <name type="scientific">Chroococcidiopsis cubana SAG 39.79</name>
    <dbReference type="NCBI Taxonomy" id="388085"/>
    <lineage>
        <taxon>Bacteria</taxon>
        <taxon>Bacillati</taxon>
        <taxon>Cyanobacteriota</taxon>
        <taxon>Cyanophyceae</taxon>
        <taxon>Chroococcidiopsidales</taxon>
        <taxon>Chroococcidiopsidaceae</taxon>
        <taxon>Chroococcidiopsis</taxon>
    </lineage>
</organism>
<proteinExistence type="predicted"/>
<dbReference type="PANTHER" id="PTHR38812:SF2">
    <property type="entry name" value="MU-LIKE PROPHAGE FLUMU PROTEIN GP42"/>
    <property type="match status" value="1"/>
</dbReference>
<comment type="caution">
    <text evidence="2">The sequence shown here is derived from an EMBL/GenBank/DDBJ whole genome shotgun (WGS) entry which is preliminary data.</text>
</comment>
<evidence type="ECO:0000259" key="1">
    <source>
        <dbReference type="Pfam" id="PF20155"/>
    </source>
</evidence>
<dbReference type="InterPro" id="IPR053058">
    <property type="entry name" value="Mulikevirus_tape_measure"/>
</dbReference>
<dbReference type="NCBIfam" id="TIGR01760">
    <property type="entry name" value="tape_meas_TP901"/>
    <property type="match status" value="1"/>
</dbReference>
<dbReference type="AlphaFoldDB" id="A0AB37UI82"/>
<dbReference type="Proteomes" id="UP000282574">
    <property type="component" value="Unassembled WGS sequence"/>
</dbReference>
<gene>
    <name evidence="2" type="ORF">DSM107010_37020</name>
</gene>
<evidence type="ECO:0000313" key="3">
    <source>
        <dbReference type="Proteomes" id="UP000282574"/>
    </source>
</evidence>
<accession>A0AB37UI82</accession>
<keyword evidence="3" id="KW-1185">Reference proteome</keyword>
<dbReference type="Pfam" id="PF20155">
    <property type="entry name" value="TMP_3"/>
    <property type="match status" value="1"/>
</dbReference>
<evidence type="ECO:0000313" key="2">
    <source>
        <dbReference type="EMBL" id="RUT11068.1"/>
    </source>
</evidence>
<dbReference type="InterPro" id="IPR013491">
    <property type="entry name" value="Tape_meas_N"/>
</dbReference>
<sequence>MSSVANSVFTGVAAGMTTALVSAAASATQAIGQVGASILKVGADAEKSKVSFTTFLGSASKASAVLKDITKFAAETPFELPEVEKAAKQLLAFGFTAEQLKPTLTAVGNIAAGTGTDFSELAEIIGKAKTQGRLYAEDINQLTGRGIPIISELAKQYGVAESEVKKLVEQGKVGFPQLEKALVSMSSEGGRFEGLMTKLAQTTGGKFTNRQLVKIT</sequence>
<protein>
    <recommendedName>
        <fullName evidence="1">Tape measure protein N-terminal domain-containing protein</fullName>
    </recommendedName>
</protein>